<gene>
    <name evidence="2" type="ORF">SAMN04488589_2435</name>
</gene>
<evidence type="ECO:0000259" key="1">
    <source>
        <dbReference type="Pfam" id="PF01841"/>
    </source>
</evidence>
<protein>
    <submittedName>
        <fullName evidence="2">Transglutaminase-like enzyme, putative cysteine protease</fullName>
    </submittedName>
</protein>
<dbReference type="InterPro" id="IPR038765">
    <property type="entry name" value="Papain-like_cys_pep_sf"/>
</dbReference>
<dbReference type="EMBL" id="FNCA01000009">
    <property type="protein sequence ID" value="SDG21451.1"/>
    <property type="molecule type" value="Genomic_DNA"/>
</dbReference>
<dbReference type="Pfam" id="PF01841">
    <property type="entry name" value="Transglut_core"/>
    <property type="match status" value="1"/>
</dbReference>
<organism evidence="2 3">
    <name type="scientific">Methanolobus vulcani</name>
    <dbReference type="NCBI Taxonomy" id="38026"/>
    <lineage>
        <taxon>Archaea</taxon>
        <taxon>Methanobacteriati</taxon>
        <taxon>Methanobacteriota</taxon>
        <taxon>Stenosarchaea group</taxon>
        <taxon>Methanomicrobia</taxon>
        <taxon>Methanosarcinales</taxon>
        <taxon>Methanosarcinaceae</taxon>
        <taxon>Methanolobus</taxon>
    </lineage>
</organism>
<dbReference type="Proteomes" id="UP000199259">
    <property type="component" value="Unassembled WGS sequence"/>
</dbReference>
<comment type="caution">
    <text evidence="2">The sequence shown here is derived from an EMBL/GenBank/DDBJ whole genome shotgun (WGS) entry which is preliminary data.</text>
</comment>
<keyword evidence="2" id="KW-0645">Protease</keyword>
<dbReference type="InterPro" id="IPR002931">
    <property type="entry name" value="Transglutaminase-like"/>
</dbReference>
<keyword evidence="3" id="KW-1185">Reference proteome</keyword>
<name>A0A7Z7FFB3_9EURY</name>
<dbReference type="AlphaFoldDB" id="A0A7Z7FFB3"/>
<dbReference type="GO" id="GO:0008233">
    <property type="term" value="F:peptidase activity"/>
    <property type="evidence" value="ECO:0007669"/>
    <property type="project" value="UniProtKB-KW"/>
</dbReference>
<dbReference type="Gene3D" id="3.10.620.30">
    <property type="match status" value="1"/>
</dbReference>
<accession>A0A7Z7FFB3</accession>
<reference evidence="2 3" key="1">
    <citation type="submission" date="2016-10" db="EMBL/GenBank/DDBJ databases">
        <authorList>
            <person name="Varghese N."/>
            <person name="Submissions S."/>
        </authorList>
    </citation>
    <scope>NUCLEOTIDE SEQUENCE [LARGE SCALE GENOMIC DNA]</scope>
    <source>
        <strain evidence="2 3">PL 12/M</strain>
    </source>
</reference>
<keyword evidence="2" id="KW-0378">Hydrolase</keyword>
<proteinExistence type="predicted"/>
<dbReference type="SUPFAM" id="SSF54001">
    <property type="entry name" value="Cysteine proteinases"/>
    <property type="match status" value="1"/>
</dbReference>
<dbReference type="RefSeq" id="WP_091710717.1">
    <property type="nucleotide sequence ID" value="NZ_FNCA01000009.1"/>
</dbReference>
<dbReference type="GO" id="GO:0006508">
    <property type="term" value="P:proteolysis"/>
    <property type="evidence" value="ECO:0007669"/>
    <property type="project" value="UniProtKB-KW"/>
</dbReference>
<dbReference type="OrthoDB" id="148293at2157"/>
<evidence type="ECO:0000313" key="3">
    <source>
        <dbReference type="Proteomes" id="UP000199259"/>
    </source>
</evidence>
<feature type="domain" description="Transglutaminase-like" evidence="1">
    <location>
        <begin position="330"/>
        <end position="426"/>
    </location>
</feature>
<sequence length="490" mass="54775">MDLRKLFIVFIAVSMLVSISGFASANSEYASNTIEESSPLGKNISSFVWENYENIDWTSSAKLLDSSNISHNSTNKNSIKISQLEKSNGDNHALVKEKYIDKILEMDEFKNYSKNELEKIIVPYSDISSNMIETMYLEKYPMTLDIESFDEGNVMKMSSTISYDLNQSSSDKGTISTTATVPNVIITNVNCDWSWVQNEIALQTITIHNYGTTTAKGAISIVSLDENQGYVLFYENLVSGQDGTVTIPFYVDKNTFPTVGEKPISIRAYVQSGEYFYLTSAPTISVPMVEMYSNEPGELEDPDDGVSLELDDLNHHDQYEIARRAASAGDGTSTPYQTASAVLTQVHNDMNYNESILSPLYTGADIWIIENGFNGICDEYAVLYESYLRALGIPTRRIGIFFTVNNLNTAHQFNELWDGSTWIHADSKGNLFSTPRRYTDVLGWDITQIFVVHGANDSLSQDDGPDNDDILHSISDMSFSLPDGLEDRYC</sequence>
<evidence type="ECO:0000313" key="2">
    <source>
        <dbReference type="EMBL" id="SDG21451.1"/>
    </source>
</evidence>